<organism evidence="2 3">
    <name type="scientific">Aldrovandia affinis</name>
    <dbReference type="NCBI Taxonomy" id="143900"/>
    <lineage>
        <taxon>Eukaryota</taxon>
        <taxon>Metazoa</taxon>
        <taxon>Chordata</taxon>
        <taxon>Craniata</taxon>
        <taxon>Vertebrata</taxon>
        <taxon>Euteleostomi</taxon>
        <taxon>Actinopterygii</taxon>
        <taxon>Neopterygii</taxon>
        <taxon>Teleostei</taxon>
        <taxon>Notacanthiformes</taxon>
        <taxon>Halosauridae</taxon>
        <taxon>Aldrovandia</taxon>
    </lineage>
</organism>
<evidence type="ECO:0000313" key="3">
    <source>
        <dbReference type="Proteomes" id="UP001221898"/>
    </source>
</evidence>
<sequence length="92" mass="10000">MQEKRQESRAQAQAQEKDDVPPPPLLERLHCVSLALQSIRVPLPRRTGDGGVWQDKAACTLGQVGTAISQANHCSEIPVDDVELACSCQEHG</sequence>
<accession>A0AAD7WWV9</accession>
<feature type="region of interest" description="Disordered" evidence="1">
    <location>
        <begin position="1"/>
        <end position="24"/>
    </location>
</feature>
<dbReference type="Proteomes" id="UP001221898">
    <property type="component" value="Unassembled WGS sequence"/>
</dbReference>
<evidence type="ECO:0000313" key="2">
    <source>
        <dbReference type="EMBL" id="KAJ8412586.1"/>
    </source>
</evidence>
<comment type="caution">
    <text evidence="2">The sequence shown here is derived from an EMBL/GenBank/DDBJ whole genome shotgun (WGS) entry which is preliminary data.</text>
</comment>
<reference evidence="2" key="1">
    <citation type="journal article" date="2023" name="Science">
        <title>Genome structures resolve the early diversification of teleost fishes.</title>
        <authorList>
            <person name="Parey E."/>
            <person name="Louis A."/>
            <person name="Montfort J."/>
            <person name="Bouchez O."/>
            <person name="Roques C."/>
            <person name="Iampietro C."/>
            <person name="Lluch J."/>
            <person name="Castinel A."/>
            <person name="Donnadieu C."/>
            <person name="Desvignes T."/>
            <person name="Floi Bucao C."/>
            <person name="Jouanno E."/>
            <person name="Wen M."/>
            <person name="Mejri S."/>
            <person name="Dirks R."/>
            <person name="Jansen H."/>
            <person name="Henkel C."/>
            <person name="Chen W.J."/>
            <person name="Zahm M."/>
            <person name="Cabau C."/>
            <person name="Klopp C."/>
            <person name="Thompson A.W."/>
            <person name="Robinson-Rechavi M."/>
            <person name="Braasch I."/>
            <person name="Lecointre G."/>
            <person name="Bobe J."/>
            <person name="Postlethwait J.H."/>
            <person name="Berthelot C."/>
            <person name="Roest Crollius H."/>
            <person name="Guiguen Y."/>
        </authorList>
    </citation>
    <scope>NUCLEOTIDE SEQUENCE</scope>
    <source>
        <strain evidence="2">NC1722</strain>
    </source>
</reference>
<dbReference type="EMBL" id="JAINUG010000019">
    <property type="protein sequence ID" value="KAJ8412586.1"/>
    <property type="molecule type" value="Genomic_DNA"/>
</dbReference>
<gene>
    <name evidence="2" type="ORF">AAFF_G00129220</name>
</gene>
<protein>
    <submittedName>
        <fullName evidence="2">Uncharacterized protein</fullName>
    </submittedName>
</protein>
<evidence type="ECO:0000256" key="1">
    <source>
        <dbReference type="SAM" id="MobiDB-lite"/>
    </source>
</evidence>
<keyword evidence="3" id="KW-1185">Reference proteome</keyword>
<dbReference type="AlphaFoldDB" id="A0AAD7WWV9"/>
<name>A0AAD7WWV9_9TELE</name>
<proteinExistence type="predicted"/>